<evidence type="ECO:0000313" key="2">
    <source>
        <dbReference type="EMBL" id="KAF3338125.1"/>
    </source>
</evidence>
<evidence type="ECO:0000313" key="3">
    <source>
        <dbReference type="Proteomes" id="UP000623129"/>
    </source>
</evidence>
<comment type="caution">
    <text evidence="2">The sequence shown here is derived from an EMBL/GenBank/DDBJ whole genome shotgun (WGS) entry which is preliminary data.</text>
</comment>
<dbReference type="EMBL" id="SWLB01000006">
    <property type="protein sequence ID" value="KAF3338125.1"/>
    <property type="molecule type" value="Genomic_DNA"/>
</dbReference>
<organism evidence="2 3">
    <name type="scientific">Carex littledalei</name>
    <dbReference type="NCBI Taxonomy" id="544730"/>
    <lineage>
        <taxon>Eukaryota</taxon>
        <taxon>Viridiplantae</taxon>
        <taxon>Streptophyta</taxon>
        <taxon>Embryophyta</taxon>
        <taxon>Tracheophyta</taxon>
        <taxon>Spermatophyta</taxon>
        <taxon>Magnoliopsida</taxon>
        <taxon>Liliopsida</taxon>
        <taxon>Poales</taxon>
        <taxon>Cyperaceae</taxon>
        <taxon>Cyperoideae</taxon>
        <taxon>Cariceae</taxon>
        <taxon>Carex</taxon>
        <taxon>Carex subgen. Euthyceras</taxon>
    </lineage>
</organism>
<protein>
    <submittedName>
        <fullName evidence="2">Uncharacterized protein</fullName>
    </submittedName>
</protein>
<name>A0A833R497_9POAL</name>
<feature type="compositionally biased region" description="Basic and acidic residues" evidence="1">
    <location>
        <begin position="46"/>
        <end position="55"/>
    </location>
</feature>
<gene>
    <name evidence="2" type="ORF">FCM35_KLT18712</name>
</gene>
<feature type="compositionally biased region" description="Acidic residues" evidence="1">
    <location>
        <begin position="33"/>
        <end position="44"/>
    </location>
</feature>
<sequence>MAESDVAIVMPEICFRISAEEVDKEVKETQEKEEVEIESEEAAAGEEAKEANQDLKRKRRGNWREPVMERMEAKGKKREKEVRPSDRKLRLRWL</sequence>
<keyword evidence="3" id="KW-1185">Reference proteome</keyword>
<feature type="region of interest" description="Disordered" evidence="1">
    <location>
        <begin position="28"/>
        <end position="94"/>
    </location>
</feature>
<dbReference type="AlphaFoldDB" id="A0A833R497"/>
<proteinExistence type="predicted"/>
<reference evidence="2" key="1">
    <citation type="submission" date="2020-01" db="EMBL/GenBank/DDBJ databases">
        <title>Genome sequence of Kobresia littledalei, the first chromosome-level genome in the family Cyperaceae.</title>
        <authorList>
            <person name="Qu G."/>
        </authorList>
    </citation>
    <scope>NUCLEOTIDE SEQUENCE</scope>
    <source>
        <strain evidence="2">C.B.Clarke</strain>
        <tissue evidence="2">Leaf</tissue>
    </source>
</reference>
<evidence type="ECO:0000256" key="1">
    <source>
        <dbReference type="SAM" id="MobiDB-lite"/>
    </source>
</evidence>
<dbReference type="Proteomes" id="UP000623129">
    <property type="component" value="Unassembled WGS sequence"/>
</dbReference>
<accession>A0A833R497</accession>
<feature type="compositionally biased region" description="Basic and acidic residues" evidence="1">
    <location>
        <begin position="62"/>
        <end position="88"/>
    </location>
</feature>